<keyword evidence="2 3" id="KW-0802">TPR repeat</keyword>
<gene>
    <name evidence="6 7" type="primary">LOC104604748</name>
</gene>
<evidence type="ECO:0000256" key="2">
    <source>
        <dbReference type="ARBA" id="ARBA00022803"/>
    </source>
</evidence>
<dbReference type="RefSeq" id="XP_010267553.1">
    <property type="nucleotide sequence ID" value="XM_010269251.1"/>
</dbReference>
<dbReference type="GO" id="GO:0009658">
    <property type="term" value="P:chloroplast organization"/>
    <property type="evidence" value="ECO:0000318"/>
    <property type="project" value="GO_Central"/>
</dbReference>
<evidence type="ECO:0000313" key="6">
    <source>
        <dbReference type="RefSeq" id="XP_010267551.1"/>
    </source>
</evidence>
<dbReference type="Proteomes" id="UP000189703">
    <property type="component" value="Unplaced"/>
</dbReference>
<reference evidence="6 7" key="1">
    <citation type="submission" date="2025-04" db="UniProtKB">
        <authorList>
            <consortium name="RefSeq"/>
        </authorList>
    </citation>
    <scope>IDENTIFICATION</scope>
</reference>
<name>A0A1U8AWA1_NELNU</name>
<dbReference type="PANTHER" id="PTHR45641">
    <property type="entry name" value="TETRATRICOPEPTIDE REPEAT PROTEIN (AFU_ORTHOLOGUE AFUA_6G03870)"/>
    <property type="match status" value="1"/>
</dbReference>
<dbReference type="PANTHER" id="PTHR45641:SF19">
    <property type="entry name" value="NEPHROCYSTIN-3"/>
    <property type="match status" value="1"/>
</dbReference>
<dbReference type="Gene3D" id="1.25.40.10">
    <property type="entry name" value="Tetratricopeptide repeat domain"/>
    <property type="match status" value="2"/>
</dbReference>
<feature type="region of interest" description="Disordered" evidence="4">
    <location>
        <begin position="80"/>
        <end position="101"/>
    </location>
</feature>
<evidence type="ECO:0000313" key="5">
    <source>
        <dbReference type="Proteomes" id="UP000189703"/>
    </source>
</evidence>
<dbReference type="OMA" id="DQGKMSE"/>
<evidence type="ECO:0000256" key="1">
    <source>
        <dbReference type="ARBA" id="ARBA00022737"/>
    </source>
</evidence>
<feature type="repeat" description="TPR" evidence="3">
    <location>
        <begin position="199"/>
        <end position="232"/>
    </location>
</feature>
<dbReference type="STRING" id="4432.A0A1U8AWA1"/>
<dbReference type="KEGG" id="nnu:104604748"/>
<dbReference type="RefSeq" id="XP_010267551.1">
    <property type="nucleotide sequence ID" value="XM_010269249.1"/>
</dbReference>
<proteinExistence type="predicted"/>
<dbReference type="GO" id="GO:0009507">
    <property type="term" value="C:chloroplast"/>
    <property type="evidence" value="ECO:0000318"/>
    <property type="project" value="GO_Central"/>
</dbReference>
<dbReference type="AlphaFoldDB" id="A0A1U8AWA1"/>
<dbReference type="InterPro" id="IPR019734">
    <property type="entry name" value="TPR_rpt"/>
</dbReference>
<keyword evidence="1" id="KW-0677">Repeat</keyword>
<dbReference type="SUPFAM" id="SSF48452">
    <property type="entry name" value="TPR-like"/>
    <property type="match status" value="2"/>
</dbReference>
<accession>A0A1U8AWA1</accession>
<evidence type="ECO:0000313" key="7">
    <source>
        <dbReference type="RefSeq" id="XP_010267553.1"/>
    </source>
</evidence>
<dbReference type="eggNOG" id="KOG1840">
    <property type="taxonomic scope" value="Eukaryota"/>
</dbReference>
<dbReference type="PROSITE" id="PS50005">
    <property type="entry name" value="TPR"/>
    <property type="match status" value="1"/>
</dbReference>
<dbReference type="Pfam" id="PF13374">
    <property type="entry name" value="TPR_10"/>
    <property type="match status" value="1"/>
</dbReference>
<dbReference type="InterPro" id="IPR011990">
    <property type="entry name" value="TPR-like_helical_dom_sf"/>
</dbReference>
<feature type="compositionally biased region" description="Polar residues" evidence="4">
    <location>
        <begin position="80"/>
        <end position="94"/>
    </location>
</feature>
<organism evidence="5 6">
    <name type="scientific">Nelumbo nucifera</name>
    <name type="common">Sacred lotus</name>
    <dbReference type="NCBI Taxonomy" id="4432"/>
    <lineage>
        <taxon>Eukaryota</taxon>
        <taxon>Viridiplantae</taxon>
        <taxon>Streptophyta</taxon>
        <taxon>Embryophyta</taxon>
        <taxon>Tracheophyta</taxon>
        <taxon>Spermatophyta</taxon>
        <taxon>Magnoliopsida</taxon>
        <taxon>Proteales</taxon>
        <taxon>Nelumbonaceae</taxon>
        <taxon>Nelumbo</taxon>
    </lineage>
</organism>
<keyword evidence="5" id="KW-1185">Reference proteome</keyword>
<dbReference type="Pfam" id="PF13424">
    <property type="entry name" value="TPR_12"/>
    <property type="match status" value="2"/>
</dbReference>
<dbReference type="OrthoDB" id="771227at2759"/>
<dbReference type="SMART" id="SM00028">
    <property type="entry name" value="TPR"/>
    <property type="match status" value="6"/>
</dbReference>
<evidence type="ECO:0000256" key="4">
    <source>
        <dbReference type="SAM" id="MobiDB-lite"/>
    </source>
</evidence>
<protein>
    <submittedName>
        <fullName evidence="6 7">Nephrocystin-3 isoform X1</fullName>
    </submittedName>
</protein>
<sequence length="577" mass="65259">MAISLRLPSPACVNGKDLLWHSNHDRQKGVMHFYVHRRNKNLNVNLYAVPRRSISNIRVVRCFKTDGLAEFKRARGEDYASSTAMAPNHSQRSKTLLDRSSKPMDGMNDFERQLQEFFAEVKSMLKLGNKDDAITLLQANYEAVKEQIDAGVKDMEQAAILDIIALGYMGLGDFVLVESLLDMMNEIVCSVKNSEPLLDSLLMHMGSMYTALGKFDNAMLVYRRGLEILENLYGKDSPFLVIPLLGIGKVFGAIGRATKAVEIYKRALNILETSRGADSEDVVLPLFNLGNLLIKEGRASDAEIYFKRISSIYMKIYGEHDGRVGMAMCSLAHALCAKGNVDEAISSYRNGLKVIKDSKYMALDDDIMEKMRIDLAELLHVAGRENEGRELLEECLLVSEKYEGNEHPSTVTHLLNLATSYSRSKNFVEAERLLRTSLRIITKSMGPEDPSITIPMLHLAITLYHMKQFEEAEYLALEAVHIREEAFGKESLPVGEALDCLVSIQTRIGTDDSKILMLLKRVLSIQEKELGYESEDAMITLKKVVFYLDKLGRKDEKLPLQRRLSMYRTKHKQSVRW</sequence>
<evidence type="ECO:0000256" key="3">
    <source>
        <dbReference type="PROSITE-ProRule" id="PRU00339"/>
    </source>
</evidence>
<dbReference type="GeneID" id="104604748"/>